<evidence type="ECO:0000313" key="10">
    <source>
        <dbReference type="EMBL" id="BDE97759.1"/>
    </source>
</evidence>
<accession>A0ABN6MIH4</accession>
<proteinExistence type="inferred from homology"/>
<evidence type="ECO:0000256" key="4">
    <source>
        <dbReference type="ARBA" id="ARBA00022692"/>
    </source>
</evidence>
<keyword evidence="11" id="KW-1185">Reference proteome</keyword>
<feature type="transmembrane region" description="Helical" evidence="9">
    <location>
        <begin position="117"/>
        <end position="138"/>
    </location>
</feature>
<evidence type="ECO:0000256" key="7">
    <source>
        <dbReference type="ARBA" id="ARBA00022989"/>
    </source>
</evidence>
<comment type="similarity">
    <text evidence="1">Belongs to the peptidase A8 family.</text>
</comment>
<gene>
    <name evidence="10" type="ORF">CE91St30_30920</name>
</gene>
<reference evidence="10 11" key="1">
    <citation type="submission" date="2022-01" db="EMBL/GenBank/DDBJ databases">
        <title>Novel bile acid biosynthetic pathways are enriched in the microbiome of centenarians.</title>
        <authorList>
            <person name="Sato Y."/>
            <person name="Atarashi K."/>
            <person name="Plichta R.D."/>
            <person name="Arai Y."/>
            <person name="Sasajima S."/>
            <person name="Kearney M.S."/>
            <person name="Suda W."/>
            <person name="Takeshita K."/>
            <person name="Sasaki T."/>
            <person name="Okamoto S."/>
            <person name="Skelly N.A."/>
            <person name="Okamura Y."/>
            <person name="Vlamakis H."/>
            <person name="Li Y."/>
            <person name="Tanoue T."/>
            <person name="Takei H."/>
            <person name="Nittono H."/>
            <person name="Narushima S."/>
            <person name="Irie J."/>
            <person name="Itoh H."/>
            <person name="Moriya K."/>
            <person name="Sugiura Y."/>
            <person name="Suematsu M."/>
            <person name="Moritoki N."/>
            <person name="Shibata S."/>
            <person name="Littman R.D."/>
            <person name="Fischbach A.M."/>
            <person name="Uwamino Y."/>
            <person name="Inoue T."/>
            <person name="Honda A."/>
            <person name="Hattori M."/>
            <person name="Murai T."/>
            <person name="Xavier J.R."/>
            <person name="Hirose N."/>
            <person name="Honda K."/>
        </authorList>
    </citation>
    <scope>NUCLEOTIDE SEQUENCE [LARGE SCALE GENOMIC DNA]</scope>
    <source>
        <strain evidence="10 11">CE91-St30</strain>
    </source>
</reference>
<name>A0ABN6MIH4_9ACTN</name>
<feature type="transmembrane region" description="Helical" evidence="9">
    <location>
        <begin position="150"/>
        <end position="171"/>
    </location>
</feature>
<evidence type="ECO:0000256" key="2">
    <source>
        <dbReference type="ARBA" id="ARBA00022475"/>
    </source>
</evidence>
<evidence type="ECO:0000256" key="5">
    <source>
        <dbReference type="ARBA" id="ARBA00022750"/>
    </source>
</evidence>
<feature type="transmembrane region" description="Helical" evidence="9">
    <location>
        <begin position="177"/>
        <end position="205"/>
    </location>
</feature>
<feature type="transmembrane region" description="Helical" evidence="9">
    <location>
        <begin position="26"/>
        <end position="46"/>
    </location>
</feature>
<keyword evidence="6" id="KW-0378">Hydrolase</keyword>
<dbReference type="EMBL" id="AP025564">
    <property type="protein sequence ID" value="BDE97759.1"/>
    <property type="molecule type" value="Genomic_DNA"/>
</dbReference>
<dbReference type="PANTHER" id="PTHR33695">
    <property type="entry name" value="LIPOPROTEIN SIGNAL PEPTIDASE"/>
    <property type="match status" value="1"/>
</dbReference>
<evidence type="ECO:0000256" key="9">
    <source>
        <dbReference type="SAM" id="Phobius"/>
    </source>
</evidence>
<evidence type="ECO:0000256" key="6">
    <source>
        <dbReference type="ARBA" id="ARBA00022801"/>
    </source>
</evidence>
<keyword evidence="3" id="KW-0645">Protease</keyword>
<evidence type="ECO:0000313" key="11">
    <source>
        <dbReference type="Proteomes" id="UP001320544"/>
    </source>
</evidence>
<evidence type="ECO:0000256" key="8">
    <source>
        <dbReference type="ARBA" id="ARBA00023136"/>
    </source>
</evidence>
<keyword evidence="2" id="KW-1003">Cell membrane</keyword>
<dbReference type="PANTHER" id="PTHR33695:SF1">
    <property type="entry name" value="LIPOPROTEIN SIGNAL PEPTIDASE"/>
    <property type="match status" value="1"/>
</dbReference>
<dbReference type="Pfam" id="PF01252">
    <property type="entry name" value="Peptidase_A8"/>
    <property type="match status" value="1"/>
</dbReference>
<sequence>MFAAAWAAYCLAAILPDESLYTPRSFLGLAVGAVFLWATGFLVLVFARRRAASTRTLVIVAAALVASDVIAKILVSVFVFGGSGIQLVGDFLSIRFVPNHSNNVLLSLLDITIDSRAFHALSKVLLCGAAAALGVRYLKREGFDFSNNGFRWAVALIAAGAVSSVLDSVFRGYVLDFISFAGIVSFDIKDLCITYGVGLLLVILLQWTKGSRHSEGRASQTSDDALA</sequence>
<evidence type="ECO:0000256" key="1">
    <source>
        <dbReference type="ARBA" id="ARBA00006139"/>
    </source>
</evidence>
<dbReference type="InterPro" id="IPR001872">
    <property type="entry name" value="Peptidase_A8"/>
</dbReference>
<keyword evidence="4 9" id="KW-0812">Transmembrane</keyword>
<dbReference type="Proteomes" id="UP001320544">
    <property type="component" value="Chromosome"/>
</dbReference>
<keyword evidence="7 9" id="KW-1133">Transmembrane helix</keyword>
<feature type="transmembrane region" description="Helical" evidence="9">
    <location>
        <begin position="58"/>
        <end position="80"/>
    </location>
</feature>
<evidence type="ECO:0000256" key="3">
    <source>
        <dbReference type="ARBA" id="ARBA00022670"/>
    </source>
</evidence>
<keyword evidence="5" id="KW-0064">Aspartyl protease</keyword>
<organism evidence="10 11">
    <name type="scientific">Raoultibacter timonensis</name>
    <dbReference type="NCBI Taxonomy" id="1907662"/>
    <lineage>
        <taxon>Bacteria</taxon>
        <taxon>Bacillati</taxon>
        <taxon>Actinomycetota</taxon>
        <taxon>Coriobacteriia</taxon>
        <taxon>Eggerthellales</taxon>
        <taxon>Eggerthellaceae</taxon>
        <taxon>Raoultibacter</taxon>
    </lineage>
</organism>
<protein>
    <recommendedName>
        <fullName evidence="12">Signal peptidase II</fullName>
    </recommendedName>
</protein>
<evidence type="ECO:0008006" key="12">
    <source>
        <dbReference type="Google" id="ProtNLM"/>
    </source>
</evidence>
<keyword evidence="8 9" id="KW-0472">Membrane</keyword>